<gene>
    <name evidence="3" type="ORF">DQG23_01215</name>
</gene>
<keyword evidence="4" id="KW-1185">Reference proteome</keyword>
<proteinExistence type="predicted"/>
<feature type="domain" description="Periplasmic copper-binding protein NosD beta helix" evidence="2">
    <location>
        <begin position="165"/>
        <end position="348"/>
    </location>
</feature>
<evidence type="ECO:0000313" key="4">
    <source>
        <dbReference type="Proteomes" id="UP000250369"/>
    </source>
</evidence>
<dbReference type="Proteomes" id="UP000250369">
    <property type="component" value="Unassembled WGS sequence"/>
</dbReference>
<dbReference type="Pfam" id="PF05048">
    <property type="entry name" value="NosD"/>
    <property type="match status" value="1"/>
</dbReference>
<name>A0A329MTW0_9BACL</name>
<dbReference type="InterPro" id="IPR007742">
    <property type="entry name" value="NosD_dom"/>
</dbReference>
<dbReference type="RefSeq" id="WP_113028965.1">
    <property type="nucleotide sequence ID" value="NZ_QMFB01000001.1"/>
</dbReference>
<keyword evidence="1" id="KW-1133">Transmembrane helix</keyword>
<accession>A0A329MTW0</accession>
<evidence type="ECO:0000313" key="3">
    <source>
        <dbReference type="EMBL" id="RAV22856.1"/>
    </source>
</evidence>
<reference evidence="3 4" key="1">
    <citation type="journal article" date="2009" name="Int. J. Syst. Evol. Microbiol.">
        <title>Paenibacillus contaminans sp. nov., isolated from a contaminated laboratory plate.</title>
        <authorList>
            <person name="Chou J.H."/>
            <person name="Lee J.H."/>
            <person name="Lin M.C."/>
            <person name="Chang P.S."/>
            <person name="Arun A.B."/>
            <person name="Young C.C."/>
            <person name="Chen W.M."/>
        </authorList>
    </citation>
    <scope>NUCLEOTIDE SEQUENCE [LARGE SCALE GENOMIC DNA]</scope>
    <source>
        <strain evidence="3 4">CKOBP-6</strain>
    </source>
</reference>
<dbReference type="AlphaFoldDB" id="A0A329MTW0"/>
<dbReference type="EMBL" id="QMFB01000001">
    <property type="protein sequence ID" value="RAV22856.1"/>
    <property type="molecule type" value="Genomic_DNA"/>
</dbReference>
<dbReference type="OrthoDB" id="159063at2"/>
<evidence type="ECO:0000256" key="1">
    <source>
        <dbReference type="SAM" id="Phobius"/>
    </source>
</evidence>
<comment type="caution">
    <text evidence="3">The sequence shown here is derived from an EMBL/GenBank/DDBJ whole genome shotgun (WGS) entry which is preliminary data.</text>
</comment>
<dbReference type="NCBIfam" id="TIGR03804">
    <property type="entry name" value="para_beta_helix"/>
    <property type="match status" value="3"/>
</dbReference>
<feature type="transmembrane region" description="Helical" evidence="1">
    <location>
        <begin position="425"/>
        <end position="447"/>
    </location>
</feature>
<dbReference type="InterPro" id="IPR006626">
    <property type="entry name" value="PbH1"/>
</dbReference>
<keyword evidence="1" id="KW-0812">Transmembrane</keyword>
<evidence type="ECO:0000259" key="2">
    <source>
        <dbReference type="Pfam" id="PF05048"/>
    </source>
</evidence>
<protein>
    <recommendedName>
        <fullName evidence="2">Periplasmic copper-binding protein NosD beta helix domain-containing protein</fullName>
    </recommendedName>
</protein>
<keyword evidence="1" id="KW-0472">Membrane</keyword>
<dbReference type="Gene3D" id="2.160.20.10">
    <property type="entry name" value="Single-stranded right-handed beta-helix, Pectin lyase-like"/>
    <property type="match status" value="1"/>
</dbReference>
<dbReference type="InterPro" id="IPR012334">
    <property type="entry name" value="Pectin_lyas_fold"/>
</dbReference>
<sequence>MINKKTWLSFFLIACLFCIGAVIGFPQNAAASGTSDIRQLQELIERATPGETVKLPGGIYEGKLSIDKSVHIVAEEDVHIVNKGNEPAITVYADDVRIEGLRITQDSKEESAAVLISSKDSQVSGLKIETRTFGILLRDAERNDIRDNRIVWLDDPSRPAVKMSEKRNGIDLYQSNDNRIEFNEVAGMNDGIYLESSHRNLVENNRVDHSRYGIHCMYTEGTVVRDNSGKFNITGAMIMGVQGAEVSGNTFVKQSESVNSQGLLLFDVQTSRIHSNKVEGNRVGLYIEQSQENEFWNNDVNQNFIGIQLLESDGNRFSGNRFIANVIEAEATDSIDNELYGNFWDSFRGIDTDKDGLSDISYGINPFFQRLTADTPAYQLFFQSPGMVFLESMLASGRAEWTTDISPLMGPGDAASEAGGSSNDWRLAAISLLLLGAATTIILLAGVRKS</sequence>
<dbReference type="SMART" id="SM00710">
    <property type="entry name" value="PbH1"/>
    <property type="match status" value="7"/>
</dbReference>
<dbReference type="InterPro" id="IPR011050">
    <property type="entry name" value="Pectin_lyase_fold/virulence"/>
</dbReference>
<dbReference type="SUPFAM" id="SSF51126">
    <property type="entry name" value="Pectin lyase-like"/>
    <property type="match status" value="1"/>
</dbReference>
<organism evidence="3 4">
    <name type="scientific">Paenibacillus contaminans</name>
    <dbReference type="NCBI Taxonomy" id="450362"/>
    <lineage>
        <taxon>Bacteria</taxon>
        <taxon>Bacillati</taxon>
        <taxon>Bacillota</taxon>
        <taxon>Bacilli</taxon>
        <taxon>Bacillales</taxon>
        <taxon>Paenibacillaceae</taxon>
        <taxon>Paenibacillus</taxon>
    </lineage>
</organism>
<dbReference type="InterPro" id="IPR022441">
    <property type="entry name" value="Para_beta_helix_rpt-2"/>
</dbReference>